<dbReference type="OrthoDB" id="535167at2759"/>
<evidence type="ECO:0000256" key="8">
    <source>
        <dbReference type="ARBA" id="ARBA00023605"/>
    </source>
</evidence>
<dbReference type="GO" id="GO:0005930">
    <property type="term" value="C:axoneme"/>
    <property type="evidence" value="ECO:0007669"/>
    <property type="project" value="UniProtKB-SubCell"/>
</dbReference>
<sequence>MKHTDWKPAWVRGNKLEDIVWIGKDTLAWCTGVHVIFFNIVQRKKSIYWCWNNETGEGARCLSAHSKLSVLAFSERIVQPKILVFAYPSMTKISECTGGCVSGYITTAFTAGDYLVSIDSYPLFVMTVWKWRTGEKVITVDTSIRDEVGQILRITQIGPNVAAQLGKTCGKLYTWELDIAGSVAILKGKNLILPFKFTCHFRINCFNIQILDHEVKLPKDEPIVWVDWSPTSTEPLLALTDTEGHIYLSNFDGSDIYRIVYTQRCGICTNIEVPRVAWFRDGIVLRTTFCQIRFFKRNPRTNEWRREWYVKSETRPHFLVTHPFGNQCLFYYTLEGYLMQIEFADDADNPKVVRYLDYGATYRFADFVYPWCHHLVVMCDAKKELIVLESYEGTPVASIDPEIESEVSYQASHPDFPLVILATEQGELVFTTLAEPGDPKIVARLRLQRTPIDLIKFSNSGRFMIAAEKRTGDCYCVGLQRDKMYSVKALIKVRRPVVDVLIFEGHKKLRVLALFVGIKQYFVGQRLLLYEVSEEQNLVTESIYTLNLPGVYRALWHVPGNPMSLIGSPYLTRQLRVQRVQDFRNVVIEDGLLTGHQVKLANLFVDRSWISTTALDGLVLIRDKTIRRVMGHIMTHHRSDWGTTKAVANRQGDLIVCLGYNGSLIATKTAVSDKKQETPQSESISPKETPRIYKVEHGFYEKVKKKINSDYANLDPTIYEVLMNPKYELPDTKEGDKTWSDWRDEMQLREEEEKCREERTAILADFEVLRSKVKKLLDANEASPEIEKLPVSAFDLDIAGRDQKLKAGRDVCESLHLEMEHNIFEMKRVSRWIRETFWDSQEVQGKSLFAILGTTEVTNYPSVAEDPYEKDHLKWAIFCTTTHRYIEQSNLYPQVGYYGFNQMMINNRILMHDCSNLRAFFNRSFDEVYSTKEREMQVIRKRIEKIHYIDSELRTMFNSSVSYVPAYPEWHWQERTESIIKVQDHEVKAKPYVSPSQQELLDKQAAEEERIRQLLLADDFRERALMAMMDGVLEVRWEDTIKIDVPKPACMLEKKPEDYTEDDILAVKQYEKDVNFLLEERERYRRMLEAEYGRVMELLREGIDKFNGKLDELFRVNIQLQVLQLKLNIEAAINQLYLRYIRGWVLIRKRFLSLQEEDRLKKRITEKEQAQEVLTKHLETFHNVYEEMIAKQTSLVSKEKTIAKKFKSEFASLNKFQTELLERQYYRRPRIHLKHLGASDLHDLAVHVISRRFCVYSPFECKEYLRILNHLDVRPVTLPLTIETHHWEDLVRLRRNKIEIDLKILGNQAEIAYLDNVIMGFEQKIEKCKTDVENMKKSLIEMRERRTMEELDVEIQLVLKMGQVEINLDSHSNDTNDAILISKTDIDSVNQLIKAAGACKLKALSRLLSFQRGTLMMQWNHECQKNRLEDLQEDLRFTESVIVTKEMQLFLKRKAKGLADDKTPQQLDDDIAAVERQFSRLLEDEQARLQSIQKEIACVRRKNEQLDRQILEMNVARCEMEQRRDLIAEARQQEHMERKLRMVMRRSELIKKLQDNYAELIELQTEHELLRLRRYPTFHFTMLDDNHEGKQKDEPTKCPC</sequence>
<dbReference type="PANTHER" id="PTHR14885:SF1">
    <property type="entry name" value="CILIA- AND FLAGELLA-ASSOCIATED PROTEIN 43"/>
    <property type="match status" value="1"/>
</dbReference>
<gene>
    <name evidence="11" type="ORF">WN48_02011</name>
</gene>
<evidence type="ECO:0000313" key="11">
    <source>
        <dbReference type="EMBL" id="OAD57469.1"/>
    </source>
</evidence>
<proteinExistence type="inferred from homology"/>
<dbReference type="SUPFAM" id="SSF50978">
    <property type="entry name" value="WD40 repeat-like"/>
    <property type="match status" value="1"/>
</dbReference>
<keyword evidence="3" id="KW-0853">WD repeat</keyword>
<evidence type="ECO:0000256" key="6">
    <source>
        <dbReference type="ARBA" id="ARBA00023212"/>
    </source>
</evidence>
<keyword evidence="7" id="KW-0966">Cell projection</keyword>
<comment type="subcellular location">
    <subcellularLocation>
        <location evidence="1">Cytoplasm</location>
        <location evidence="1">Cytoskeleton</location>
        <location evidence="1">Cilium axoneme</location>
    </subcellularLocation>
</comment>
<feature type="coiled-coil region" evidence="10">
    <location>
        <begin position="1475"/>
        <end position="1533"/>
    </location>
</feature>
<evidence type="ECO:0000256" key="4">
    <source>
        <dbReference type="ARBA" id="ARBA00022737"/>
    </source>
</evidence>
<comment type="similarity">
    <text evidence="8">Belongs to the CFAP43 family.</text>
</comment>
<keyword evidence="6" id="KW-0206">Cytoskeleton</keyword>
<organism evidence="11 12">
    <name type="scientific">Eufriesea mexicana</name>
    <dbReference type="NCBI Taxonomy" id="516756"/>
    <lineage>
        <taxon>Eukaryota</taxon>
        <taxon>Metazoa</taxon>
        <taxon>Ecdysozoa</taxon>
        <taxon>Arthropoda</taxon>
        <taxon>Hexapoda</taxon>
        <taxon>Insecta</taxon>
        <taxon>Pterygota</taxon>
        <taxon>Neoptera</taxon>
        <taxon>Endopterygota</taxon>
        <taxon>Hymenoptera</taxon>
        <taxon>Apocrita</taxon>
        <taxon>Aculeata</taxon>
        <taxon>Apoidea</taxon>
        <taxon>Anthophila</taxon>
        <taxon>Apidae</taxon>
        <taxon>Eufriesea</taxon>
    </lineage>
</organism>
<evidence type="ECO:0000256" key="10">
    <source>
        <dbReference type="SAM" id="Coils"/>
    </source>
</evidence>
<reference evidence="11 12" key="1">
    <citation type="submission" date="2015-07" db="EMBL/GenBank/DDBJ databases">
        <title>The genome of Eufriesea mexicana.</title>
        <authorList>
            <person name="Pan H."/>
            <person name="Kapheim K."/>
        </authorList>
    </citation>
    <scope>NUCLEOTIDE SEQUENCE [LARGE SCALE GENOMIC DNA]</scope>
    <source>
        <strain evidence="11">0111107269</strain>
        <tissue evidence="11">Whole body</tissue>
    </source>
</reference>
<dbReference type="GO" id="GO:0003341">
    <property type="term" value="P:cilium movement"/>
    <property type="evidence" value="ECO:0007669"/>
    <property type="project" value="UniProtKB-ARBA"/>
</dbReference>
<dbReference type="Pfam" id="PF25828">
    <property type="entry name" value="CC_Cfap43"/>
    <property type="match status" value="2"/>
</dbReference>
<dbReference type="GO" id="GO:0060271">
    <property type="term" value="P:cilium assembly"/>
    <property type="evidence" value="ECO:0007669"/>
    <property type="project" value="TreeGrafter"/>
</dbReference>
<evidence type="ECO:0000256" key="7">
    <source>
        <dbReference type="ARBA" id="ARBA00023273"/>
    </source>
</evidence>
<evidence type="ECO:0000313" key="12">
    <source>
        <dbReference type="Proteomes" id="UP000250275"/>
    </source>
</evidence>
<keyword evidence="5 10" id="KW-0175">Coiled coil</keyword>
<dbReference type="InterPro" id="IPR015943">
    <property type="entry name" value="WD40/YVTN_repeat-like_dom_sf"/>
</dbReference>
<dbReference type="Gene3D" id="2.130.10.10">
    <property type="entry name" value="YVTN repeat-like/Quinoprotein amine dehydrogenase"/>
    <property type="match status" value="1"/>
</dbReference>
<dbReference type="EMBL" id="KQ761502">
    <property type="protein sequence ID" value="OAD57469.1"/>
    <property type="molecule type" value="Genomic_DNA"/>
</dbReference>
<evidence type="ECO:0000256" key="3">
    <source>
        <dbReference type="ARBA" id="ARBA00022574"/>
    </source>
</evidence>
<keyword evidence="12" id="KW-1185">Reference proteome</keyword>
<evidence type="ECO:0000256" key="2">
    <source>
        <dbReference type="ARBA" id="ARBA00022490"/>
    </source>
</evidence>
<feature type="coiled-coil region" evidence="10">
    <location>
        <begin position="1318"/>
        <end position="1345"/>
    </location>
</feature>
<accession>A0A310SPU9</accession>
<evidence type="ECO:0000256" key="5">
    <source>
        <dbReference type="ARBA" id="ARBA00023054"/>
    </source>
</evidence>
<evidence type="ECO:0000256" key="9">
    <source>
        <dbReference type="ARBA" id="ARBA00023662"/>
    </source>
</evidence>
<protein>
    <recommendedName>
        <fullName evidence="9">Cilia- and flagella-associated protein 43</fullName>
    </recommendedName>
</protein>
<dbReference type="InterPro" id="IPR036322">
    <property type="entry name" value="WD40_repeat_dom_sf"/>
</dbReference>
<keyword evidence="4" id="KW-0677">Repeat</keyword>
<keyword evidence="2" id="KW-0963">Cytoplasm</keyword>
<name>A0A310SPU9_9HYME</name>
<dbReference type="Proteomes" id="UP000250275">
    <property type="component" value="Unassembled WGS sequence"/>
</dbReference>
<evidence type="ECO:0000256" key="1">
    <source>
        <dbReference type="ARBA" id="ARBA00004430"/>
    </source>
</evidence>
<dbReference type="PANTHER" id="PTHR14885">
    <property type="entry name" value="CILIA- AND FLAGELLA-ASSOCIATED PROTEIN 43-RELATED"/>
    <property type="match status" value="1"/>
</dbReference>